<proteinExistence type="predicted"/>
<evidence type="ECO:0000313" key="1">
    <source>
        <dbReference type="EMBL" id="KAJ8687392.1"/>
    </source>
</evidence>
<dbReference type="EMBL" id="CM056741">
    <property type="protein sequence ID" value="KAJ8687392.1"/>
    <property type="molecule type" value="Genomic_DNA"/>
</dbReference>
<reference evidence="1" key="1">
    <citation type="submission" date="2023-04" db="EMBL/GenBank/DDBJ databases">
        <title>A chromosome-level genome assembly of the parasitoid wasp Eretmocerus hayati.</title>
        <authorList>
            <person name="Zhong Y."/>
            <person name="Liu S."/>
            <person name="Liu Y."/>
        </authorList>
    </citation>
    <scope>NUCLEOTIDE SEQUENCE</scope>
    <source>
        <strain evidence="1">ZJU_SS_LIU_2023</strain>
    </source>
</reference>
<dbReference type="Proteomes" id="UP001239111">
    <property type="component" value="Chromosome 1"/>
</dbReference>
<keyword evidence="2" id="KW-1185">Reference proteome</keyword>
<name>A0ACC2PVG6_9HYME</name>
<organism evidence="1 2">
    <name type="scientific">Eretmocerus hayati</name>
    <dbReference type="NCBI Taxonomy" id="131215"/>
    <lineage>
        <taxon>Eukaryota</taxon>
        <taxon>Metazoa</taxon>
        <taxon>Ecdysozoa</taxon>
        <taxon>Arthropoda</taxon>
        <taxon>Hexapoda</taxon>
        <taxon>Insecta</taxon>
        <taxon>Pterygota</taxon>
        <taxon>Neoptera</taxon>
        <taxon>Endopterygota</taxon>
        <taxon>Hymenoptera</taxon>
        <taxon>Apocrita</taxon>
        <taxon>Proctotrupomorpha</taxon>
        <taxon>Chalcidoidea</taxon>
        <taxon>Aphelinidae</taxon>
        <taxon>Aphelininae</taxon>
        <taxon>Eretmocerus</taxon>
    </lineage>
</organism>
<comment type="caution">
    <text evidence="1">The sequence shown here is derived from an EMBL/GenBank/DDBJ whole genome shotgun (WGS) entry which is preliminary data.</text>
</comment>
<protein>
    <submittedName>
        <fullName evidence="1">Uncharacterized protein</fullName>
    </submittedName>
</protein>
<sequence>MIEEEMSPYMELETLSKMKDHQEEWTMNFSNFTKLFKQHLLSASQDVLRCYRSRISDRSVLKSNDYLLGCDYDLDKIKERMKSFDARDGFSGKPLESINPAYFVKNHMKNTEVDYTIYYTQFLQFYRRGILKYRDALLSGSFKRI</sequence>
<accession>A0ACC2PVG6</accession>
<gene>
    <name evidence="1" type="ORF">QAD02_023186</name>
</gene>
<evidence type="ECO:0000313" key="2">
    <source>
        <dbReference type="Proteomes" id="UP001239111"/>
    </source>
</evidence>